<dbReference type="InterPro" id="IPR012093">
    <property type="entry name" value="Pirin"/>
</dbReference>
<dbReference type="InterPro" id="IPR014710">
    <property type="entry name" value="RmlC-like_jellyroll"/>
</dbReference>
<dbReference type="PANTHER" id="PTHR13903">
    <property type="entry name" value="PIRIN-RELATED"/>
    <property type="match status" value="1"/>
</dbReference>
<protein>
    <submittedName>
        <fullName evidence="6">Pirin family protein</fullName>
    </submittedName>
</protein>
<comment type="similarity">
    <text evidence="1 2">Belongs to the pirin family.</text>
</comment>
<feature type="region of interest" description="Disordered" evidence="3">
    <location>
        <begin position="269"/>
        <end position="301"/>
    </location>
</feature>
<comment type="caution">
    <text evidence="6">The sequence shown here is derived from an EMBL/GenBank/DDBJ whole genome shotgun (WGS) entry which is preliminary data.</text>
</comment>
<evidence type="ECO:0000256" key="3">
    <source>
        <dbReference type="SAM" id="MobiDB-lite"/>
    </source>
</evidence>
<gene>
    <name evidence="6" type="ORF">ACFOGJ_25700</name>
</gene>
<dbReference type="Proteomes" id="UP001595528">
    <property type="component" value="Unassembled WGS sequence"/>
</dbReference>
<dbReference type="PIRSF" id="PIRSF006232">
    <property type="entry name" value="Pirin"/>
    <property type="match status" value="1"/>
</dbReference>
<dbReference type="RefSeq" id="WP_379906054.1">
    <property type="nucleotide sequence ID" value="NZ_JBHRTR010000048.1"/>
</dbReference>
<dbReference type="Pfam" id="PF02678">
    <property type="entry name" value="Pirin"/>
    <property type="match status" value="1"/>
</dbReference>
<dbReference type="SUPFAM" id="SSF51182">
    <property type="entry name" value="RmlC-like cupins"/>
    <property type="match status" value="1"/>
</dbReference>
<name>A0ABV7L7U1_9PROT</name>
<dbReference type="CDD" id="cd02909">
    <property type="entry name" value="cupin_pirin_N"/>
    <property type="match status" value="1"/>
</dbReference>
<reference evidence="7" key="1">
    <citation type="journal article" date="2019" name="Int. J. Syst. Evol. Microbiol.">
        <title>The Global Catalogue of Microorganisms (GCM) 10K type strain sequencing project: providing services to taxonomists for standard genome sequencing and annotation.</title>
        <authorList>
            <consortium name="The Broad Institute Genomics Platform"/>
            <consortium name="The Broad Institute Genome Sequencing Center for Infectious Disease"/>
            <person name="Wu L."/>
            <person name="Ma J."/>
        </authorList>
    </citation>
    <scope>NUCLEOTIDE SEQUENCE [LARGE SCALE GENOMIC DNA]</scope>
    <source>
        <strain evidence="7">KCTC 42964</strain>
    </source>
</reference>
<feature type="domain" description="Pirin N-terminal" evidence="4">
    <location>
        <begin position="18"/>
        <end position="123"/>
    </location>
</feature>
<accession>A0ABV7L7U1</accession>
<evidence type="ECO:0000256" key="1">
    <source>
        <dbReference type="ARBA" id="ARBA00008416"/>
    </source>
</evidence>
<dbReference type="InterPro" id="IPR011051">
    <property type="entry name" value="RmlC_Cupin_sf"/>
</dbReference>
<evidence type="ECO:0000313" key="7">
    <source>
        <dbReference type="Proteomes" id="UP001595528"/>
    </source>
</evidence>
<feature type="domain" description="Pirin C-terminal" evidence="5">
    <location>
        <begin position="176"/>
        <end position="273"/>
    </location>
</feature>
<proteinExistence type="inferred from homology"/>
<dbReference type="EMBL" id="JBHRTR010000048">
    <property type="protein sequence ID" value="MFC3230669.1"/>
    <property type="molecule type" value="Genomic_DNA"/>
</dbReference>
<dbReference type="Gene3D" id="2.60.120.10">
    <property type="entry name" value="Jelly Rolls"/>
    <property type="match status" value="2"/>
</dbReference>
<sequence>MPDLVIDGRRTDLGGGFAVNRILPFRTRRMVGPFIFLDHAGPLDLPPPARRKADVRPHPHIGLSTVSYLFSGRMTHRDSLGVTQEIAPGAVNWMTAGRGIAHSERFDGAADGDPPMEAVQSWVALPEAAEESAPAFDTYPADTLPVAEEAGTWLRVIAGAAFGLSSPVRTHSPLFYAHARLRTGAATGLPEGHEERAAFIAHGTAEVDGQPFTAGQLLVFAAHEAPTIRATTDATVMLLGGAPLGERFIWWNFVSSRRDRIEQAKADWTEGRIALPPHDRDEWVPLPPDHRKKPPAAEPLS</sequence>
<evidence type="ECO:0000313" key="6">
    <source>
        <dbReference type="EMBL" id="MFC3230669.1"/>
    </source>
</evidence>
<dbReference type="InterPro" id="IPR003829">
    <property type="entry name" value="Pirin_N_dom"/>
</dbReference>
<keyword evidence="7" id="KW-1185">Reference proteome</keyword>
<dbReference type="Pfam" id="PF05726">
    <property type="entry name" value="Pirin_C"/>
    <property type="match status" value="1"/>
</dbReference>
<dbReference type="PANTHER" id="PTHR13903:SF8">
    <property type="entry name" value="PIRIN"/>
    <property type="match status" value="1"/>
</dbReference>
<organism evidence="6 7">
    <name type="scientific">Marinibaculum pumilum</name>
    <dbReference type="NCBI Taxonomy" id="1766165"/>
    <lineage>
        <taxon>Bacteria</taxon>
        <taxon>Pseudomonadati</taxon>
        <taxon>Pseudomonadota</taxon>
        <taxon>Alphaproteobacteria</taxon>
        <taxon>Rhodospirillales</taxon>
        <taxon>Rhodospirillaceae</taxon>
        <taxon>Marinibaculum</taxon>
    </lineage>
</organism>
<evidence type="ECO:0000259" key="4">
    <source>
        <dbReference type="Pfam" id="PF02678"/>
    </source>
</evidence>
<evidence type="ECO:0000256" key="2">
    <source>
        <dbReference type="RuleBase" id="RU003457"/>
    </source>
</evidence>
<dbReference type="InterPro" id="IPR008778">
    <property type="entry name" value="Pirin_C_dom"/>
</dbReference>
<evidence type="ECO:0000259" key="5">
    <source>
        <dbReference type="Pfam" id="PF05726"/>
    </source>
</evidence>